<organism evidence="4 5">
    <name type="scientific">Ectocarpus siliculosus</name>
    <name type="common">Brown alga</name>
    <name type="synonym">Conferva siliculosa</name>
    <dbReference type="NCBI Taxonomy" id="2880"/>
    <lineage>
        <taxon>Eukaryota</taxon>
        <taxon>Sar</taxon>
        <taxon>Stramenopiles</taxon>
        <taxon>Ochrophyta</taxon>
        <taxon>PX clade</taxon>
        <taxon>Phaeophyceae</taxon>
        <taxon>Ectocarpales</taxon>
        <taxon>Ectocarpaceae</taxon>
        <taxon>Ectocarpus</taxon>
    </lineage>
</organism>
<evidence type="ECO:0000259" key="2">
    <source>
        <dbReference type="Pfam" id="PF00534"/>
    </source>
</evidence>
<dbReference type="InterPro" id="IPR028098">
    <property type="entry name" value="Glyco_trans_4-like_N"/>
</dbReference>
<keyword evidence="1" id="KW-0328">Glycosyltransferase</keyword>
<protein>
    <submittedName>
        <fullName evidence="4">Glycosyltransferase, family GT4</fullName>
    </submittedName>
</protein>
<dbReference type="InterPro" id="IPR001296">
    <property type="entry name" value="Glyco_trans_1"/>
</dbReference>
<dbReference type="SUPFAM" id="SSF53756">
    <property type="entry name" value="UDP-Glycosyltransferase/glycogen phosphorylase"/>
    <property type="match status" value="1"/>
</dbReference>
<dbReference type="STRING" id="2880.D8LSZ6"/>
<sequence length="479" mass="52553">MAVASDHQQQRVVFYSGSFFKIDGVTLTLRGLISHITNERGADVLVLTADNPSDAAISDFTRSANNGGGGLVRVLRVGGGPVPAPGADYSLGLRVPESTKRALEVFRPTAVHVTNPDLVALWLINWVLREREDCGVMATLHTDFMEIVNSYCIVGRTQALWALSSFLRHVYGLCPSVYAPTEFMRRKVQAEGWDTELGVWGRGVDPELFSPARRCQDLRRQLGLDPDDVAALWLGRVVQEKKPGVWLRAVQQVQREARERYDAAVAAAEQPDSDSKVALPPRVVGICVGEGEAMRTLRGADGVVCVGWKAGEDLARVIASCDIMVAPSEIETFGRVTLEAMSCGLPCVVNRECGDHLVQDGSNGFCVPSGDENGYVEGLRKLVQDKNLRNKMSATGRQIALGYGTTQLYDGMLDIYRSCRETQNKTFRARVAKKRGLPFWEAFGLLIYYVFEAAKMMTAAVAFFTQGRDSEVSVVVLEP</sequence>
<dbReference type="Gene3D" id="3.40.50.2000">
    <property type="entry name" value="Glycogen Phosphorylase B"/>
    <property type="match status" value="2"/>
</dbReference>
<reference evidence="4 5" key="1">
    <citation type="journal article" date="2010" name="Nature">
        <title>The Ectocarpus genome and the independent evolution of multicellularity in brown algae.</title>
        <authorList>
            <person name="Cock J.M."/>
            <person name="Sterck L."/>
            <person name="Rouze P."/>
            <person name="Scornet D."/>
            <person name="Allen A.E."/>
            <person name="Amoutzias G."/>
            <person name="Anthouard V."/>
            <person name="Artiguenave F."/>
            <person name="Aury J.M."/>
            <person name="Badger J.H."/>
            <person name="Beszteri B."/>
            <person name="Billiau K."/>
            <person name="Bonnet E."/>
            <person name="Bothwell J.H."/>
            <person name="Bowler C."/>
            <person name="Boyen C."/>
            <person name="Brownlee C."/>
            <person name="Carrano C.J."/>
            <person name="Charrier B."/>
            <person name="Cho G.Y."/>
            <person name="Coelho S.M."/>
            <person name="Collen J."/>
            <person name="Corre E."/>
            <person name="Da Silva C."/>
            <person name="Delage L."/>
            <person name="Delaroque N."/>
            <person name="Dittami S.M."/>
            <person name="Doulbeau S."/>
            <person name="Elias M."/>
            <person name="Farnham G."/>
            <person name="Gachon C.M."/>
            <person name="Gschloessl B."/>
            <person name="Heesch S."/>
            <person name="Jabbari K."/>
            <person name="Jubin C."/>
            <person name="Kawai H."/>
            <person name="Kimura K."/>
            <person name="Kloareg B."/>
            <person name="Kupper F.C."/>
            <person name="Lang D."/>
            <person name="Le Bail A."/>
            <person name="Leblanc C."/>
            <person name="Lerouge P."/>
            <person name="Lohr M."/>
            <person name="Lopez P.J."/>
            <person name="Martens C."/>
            <person name="Maumus F."/>
            <person name="Michel G."/>
            <person name="Miranda-Saavedra D."/>
            <person name="Morales J."/>
            <person name="Moreau H."/>
            <person name="Motomura T."/>
            <person name="Nagasato C."/>
            <person name="Napoli C.A."/>
            <person name="Nelson D.R."/>
            <person name="Nyvall-Collen P."/>
            <person name="Peters A.F."/>
            <person name="Pommier C."/>
            <person name="Potin P."/>
            <person name="Poulain J."/>
            <person name="Quesneville H."/>
            <person name="Read B."/>
            <person name="Rensing S.A."/>
            <person name="Ritter A."/>
            <person name="Rousvoal S."/>
            <person name="Samanta M."/>
            <person name="Samson G."/>
            <person name="Schroeder D.C."/>
            <person name="Segurens B."/>
            <person name="Strittmatter M."/>
            <person name="Tonon T."/>
            <person name="Tregear J.W."/>
            <person name="Valentin K."/>
            <person name="von Dassow P."/>
            <person name="Yamagishi T."/>
            <person name="Van de Peer Y."/>
            <person name="Wincker P."/>
        </authorList>
    </citation>
    <scope>NUCLEOTIDE SEQUENCE [LARGE SCALE GENOMIC DNA]</scope>
    <source>
        <strain evidence="5">Ec32 / CCAP1310/4</strain>
    </source>
</reference>
<dbReference type="OrthoDB" id="512920at2759"/>
<proteinExistence type="predicted"/>
<name>D8LSZ6_ECTSI</name>
<dbReference type="InterPro" id="IPR050194">
    <property type="entry name" value="Glycosyltransferase_grp1"/>
</dbReference>
<keyword evidence="5" id="KW-1185">Reference proteome</keyword>
<dbReference type="Pfam" id="PF00534">
    <property type="entry name" value="Glycos_transf_1"/>
    <property type="match status" value="1"/>
</dbReference>
<dbReference type="AlphaFoldDB" id="D8LSZ6"/>
<dbReference type="PANTHER" id="PTHR45947">
    <property type="entry name" value="SULFOQUINOVOSYL TRANSFERASE SQD2"/>
    <property type="match status" value="1"/>
</dbReference>
<keyword evidence="1" id="KW-0808">Transferase</keyword>
<evidence type="ECO:0000313" key="5">
    <source>
        <dbReference type="Proteomes" id="UP000002630"/>
    </source>
</evidence>
<feature type="domain" description="Glycosyl transferase family 1" evidence="2">
    <location>
        <begin position="218"/>
        <end position="398"/>
    </location>
</feature>
<gene>
    <name evidence="4" type="ORF">Esi_0077_0127</name>
</gene>
<dbReference type="InParanoid" id="D8LSZ6"/>
<feature type="domain" description="Glycosyltransferase subfamily 4-like N-terminal" evidence="3">
    <location>
        <begin position="23"/>
        <end position="207"/>
    </location>
</feature>
<accession>D8LSZ6</accession>
<dbReference type="GO" id="GO:0016757">
    <property type="term" value="F:glycosyltransferase activity"/>
    <property type="evidence" value="ECO:0007669"/>
    <property type="project" value="UniProtKB-KW"/>
</dbReference>
<dbReference type="eggNOG" id="KOG1111">
    <property type="taxonomic scope" value="Eukaryota"/>
</dbReference>
<dbReference type="EMBL" id="FN649760">
    <property type="protein sequence ID" value="CBN77923.1"/>
    <property type="molecule type" value="Genomic_DNA"/>
</dbReference>
<evidence type="ECO:0000313" key="4">
    <source>
        <dbReference type="EMBL" id="CBN77923.1"/>
    </source>
</evidence>
<evidence type="ECO:0000259" key="3">
    <source>
        <dbReference type="Pfam" id="PF13439"/>
    </source>
</evidence>
<dbReference type="Pfam" id="PF13439">
    <property type="entry name" value="Glyco_transf_4"/>
    <property type="match status" value="1"/>
</dbReference>
<evidence type="ECO:0000256" key="1">
    <source>
        <dbReference type="ARBA" id="ARBA00022676"/>
    </source>
</evidence>
<dbReference type="Proteomes" id="UP000002630">
    <property type="component" value="Unassembled WGS sequence"/>
</dbReference>
<dbReference type="PANTHER" id="PTHR45947:SF3">
    <property type="entry name" value="SULFOQUINOVOSYL TRANSFERASE SQD2"/>
    <property type="match status" value="1"/>
</dbReference>